<dbReference type="InterPro" id="IPR050858">
    <property type="entry name" value="Mal-CoA-ACP_Trans/PKS_FabD"/>
</dbReference>
<dbReference type="GO" id="GO:0004314">
    <property type="term" value="F:[acyl-carrier-protein] S-malonyltransferase activity"/>
    <property type="evidence" value="ECO:0007669"/>
    <property type="project" value="UniProtKB-EC"/>
</dbReference>
<comment type="caution">
    <text evidence="6">The sequence shown here is derived from an EMBL/GenBank/DDBJ whole genome shotgun (WGS) entry which is preliminary data.</text>
</comment>
<dbReference type="RefSeq" id="WP_119932612.1">
    <property type="nucleotide sequence ID" value="NZ_JAAVUN010000005.1"/>
</dbReference>
<comment type="catalytic activity">
    <reaction evidence="4">
        <text>holo-[ACP] + malonyl-CoA = malonyl-[ACP] + CoA</text>
        <dbReference type="Rhea" id="RHEA:41792"/>
        <dbReference type="Rhea" id="RHEA-COMP:9623"/>
        <dbReference type="Rhea" id="RHEA-COMP:9685"/>
        <dbReference type="ChEBI" id="CHEBI:57287"/>
        <dbReference type="ChEBI" id="CHEBI:57384"/>
        <dbReference type="ChEBI" id="CHEBI:64479"/>
        <dbReference type="ChEBI" id="CHEBI:78449"/>
        <dbReference type="EC" id="2.3.1.39"/>
    </reaction>
</comment>
<gene>
    <name evidence="6" type="ORF">GTW58_03905</name>
</gene>
<dbReference type="InterPro" id="IPR001227">
    <property type="entry name" value="Ac_transferase_dom_sf"/>
</dbReference>
<dbReference type="Gene3D" id="3.40.366.10">
    <property type="entry name" value="Malonyl-Coenzyme A Acyl Carrier Protein, domain 2"/>
    <property type="match status" value="1"/>
</dbReference>
<evidence type="ECO:0000256" key="4">
    <source>
        <dbReference type="ARBA" id="ARBA00048462"/>
    </source>
</evidence>
<dbReference type="SMART" id="SM00827">
    <property type="entry name" value="PKS_AT"/>
    <property type="match status" value="1"/>
</dbReference>
<feature type="domain" description="Malonyl-CoA:ACP transacylase (MAT)" evidence="5">
    <location>
        <begin position="5"/>
        <end position="294"/>
    </location>
</feature>
<dbReference type="InterPro" id="IPR014043">
    <property type="entry name" value="Acyl_transferase_dom"/>
</dbReference>
<dbReference type="SUPFAM" id="SSF55048">
    <property type="entry name" value="Probable ACP-binding domain of malonyl-CoA ACP transacylase"/>
    <property type="match status" value="1"/>
</dbReference>
<dbReference type="EC" id="2.3.1.39" evidence="1"/>
<sequence>MIAIVCPGQGAQKPGLLNDWLALDGVADHLAELSEAAGLDLVHYGTEADEETIRDTAVAQPLIVATGLVAGKLLREQLTGRTDLVFAGHSVGEITAAALSGALSEADAMTFVRTRATAMAEAAATVPTGMSAVLSPKEDEVRAAIEAAGLTPANSNGGGQIVAAGTLEQLEAFAAEPPARARVIPLKVAGAFHTEHMAPALEPLRELVGQLHPKQPTAPLLSNYDGAPVADGEANLNSLVEQVCRPVRWDLCMAQLTEMGVQQMIEMPPAGTLVGLAKRGMKGVPALAVNSPSDLDDARNILN</sequence>
<dbReference type="Gene3D" id="3.30.70.250">
    <property type="entry name" value="Malonyl-CoA ACP transacylase, ACP-binding"/>
    <property type="match status" value="1"/>
</dbReference>
<accession>A0A846TQA4</accession>
<evidence type="ECO:0000259" key="5">
    <source>
        <dbReference type="SMART" id="SM00827"/>
    </source>
</evidence>
<dbReference type="Pfam" id="PF00698">
    <property type="entry name" value="Acyl_transf_1"/>
    <property type="match status" value="1"/>
</dbReference>
<keyword evidence="7" id="KW-1185">Reference proteome</keyword>
<protein>
    <recommendedName>
        <fullName evidence="1">[acyl-carrier-protein] S-malonyltransferase</fullName>
        <ecNumber evidence="1">2.3.1.39</ecNumber>
    </recommendedName>
</protein>
<dbReference type="EMBL" id="JAAVUN010000005">
    <property type="protein sequence ID" value="NKE09100.1"/>
    <property type="molecule type" value="Genomic_DNA"/>
</dbReference>
<keyword evidence="2 6" id="KW-0808">Transferase</keyword>
<reference evidence="6 7" key="1">
    <citation type="submission" date="2020-02" db="EMBL/GenBank/DDBJ databases">
        <authorList>
            <person name="Sun Q."/>
        </authorList>
    </citation>
    <scope>NUCLEOTIDE SEQUENCE [LARGE SCALE GENOMIC DNA]</scope>
    <source>
        <strain evidence="6 7">YIM 13062</strain>
    </source>
</reference>
<dbReference type="SUPFAM" id="SSF52151">
    <property type="entry name" value="FabD/lysophospholipase-like"/>
    <property type="match status" value="1"/>
</dbReference>
<dbReference type="Proteomes" id="UP000521379">
    <property type="component" value="Unassembled WGS sequence"/>
</dbReference>
<dbReference type="InterPro" id="IPR016035">
    <property type="entry name" value="Acyl_Trfase/lysoPLipase"/>
</dbReference>
<dbReference type="InterPro" id="IPR016036">
    <property type="entry name" value="Malonyl_transacylase_ACP-bd"/>
</dbReference>
<dbReference type="PANTHER" id="PTHR42681">
    <property type="entry name" value="MALONYL-COA-ACYL CARRIER PROTEIN TRANSACYLASE, MITOCHONDRIAL"/>
    <property type="match status" value="1"/>
</dbReference>
<evidence type="ECO:0000313" key="7">
    <source>
        <dbReference type="Proteomes" id="UP000521379"/>
    </source>
</evidence>
<evidence type="ECO:0000256" key="2">
    <source>
        <dbReference type="ARBA" id="ARBA00022679"/>
    </source>
</evidence>
<dbReference type="GO" id="GO:0005829">
    <property type="term" value="C:cytosol"/>
    <property type="evidence" value="ECO:0007669"/>
    <property type="project" value="TreeGrafter"/>
</dbReference>
<keyword evidence="3" id="KW-0012">Acyltransferase</keyword>
<evidence type="ECO:0000256" key="3">
    <source>
        <dbReference type="ARBA" id="ARBA00023315"/>
    </source>
</evidence>
<name>A0A846TQA4_9MICC</name>
<organism evidence="6 7">
    <name type="scientific">Kocuria subflava</name>
    <dbReference type="NCBI Taxonomy" id="1736139"/>
    <lineage>
        <taxon>Bacteria</taxon>
        <taxon>Bacillati</taxon>
        <taxon>Actinomycetota</taxon>
        <taxon>Actinomycetes</taxon>
        <taxon>Micrococcales</taxon>
        <taxon>Micrococcaceae</taxon>
        <taxon>Kocuria</taxon>
    </lineage>
</organism>
<dbReference type="PANTHER" id="PTHR42681:SF1">
    <property type="entry name" value="MALONYL-COA-ACYL CARRIER PROTEIN TRANSACYLASE, MITOCHONDRIAL"/>
    <property type="match status" value="1"/>
</dbReference>
<evidence type="ECO:0000313" key="6">
    <source>
        <dbReference type="EMBL" id="NKE09100.1"/>
    </source>
</evidence>
<dbReference type="GO" id="GO:0006633">
    <property type="term" value="P:fatty acid biosynthetic process"/>
    <property type="evidence" value="ECO:0007669"/>
    <property type="project" value="TreeGrafter"/>
</dbReference>
<dbReference type="AlphaFoldDB" id="A0A846TQA4"/>
<evidence type="ECO:0000256" key="1">
    <source>
        <dbReference type="ARBA" id="ARBA00013258"/>
    </source>
</evidence>
<proteinExistence type="predicted"/>